<reference evidence="1 2" key="1">
    <citation type="journal article" date="2012" name="Stand. Genomic Sci.">
        <title>Complete genome sequence of the facultatively chemolithoautotrophic and methylotrophic alpha Proteobacterium Starkeya novella type strain (ATCC 8093(T)).</title>
        <authorList>
            <person name="Kappler U."/>
            <person name="Davenport K."/>
            <person name="Beatson S."/>
            <person name="Lucas S."/>
            <person name="Lapidus A."/>
            <person name="Copeland A."/>
            <person name="Berry K.W."/>
            <person name="Glavina Del Rio T."/>
            <person name="Hammon N."/>
            <person name="Dalin E."/>
            <person name="Tice H."/>
            <person name="Pitluck S."/>
            <person name="Richardson P."/>
            <person name="Bruce D."/>
            <person name="Goodwin L.A."/>
            <person name="Han C."/>
            <person name="Tapia R."/>
            <person name="Detter J.C."/>
            <person name="Chang Y.J."/>
            <person name="Jeffries C.D."/>
            <person name="Land M."/>
            <person name="Hauser L."/>
            <person name="Kyrpides N.C."/>
            <person name="Goker M."/>
            <person name="Ivanova N."/>
            <person name="Klenk H.P."/>
            <person name="Woyke T."/>
        </authorList>
    </citation>
    <scope>NUCLEOTIDE SEQUENCE [LARGE SCALE GENOMIC DNA]</scope>
    <source>
        <strain evidence="2">ATCC 8093 / DSM 506 / JCM 20403 / CCM 1077 / IAM 12100 / NBRC 12443 / NCIMB 10456</strain>
    </source>
</reference>
<dbReference type="Proteomes" id="UP000006633">
    <property type="component" value="Chromosome"/>
</dbReference>
<protein>
    <submittedName>
        <fullName evidence="1">Uncharacterized protein</fullName>
    </submittedName>
</protein>
<evidence type="ECO:0000313" key="2">
    <source>
        <dbReference type="Proteomes" id="UP000006633"/>
    </source>
</evidence>
<gene>
    <name evidence="1" type="ordered locus">Snov_0545</name>
</gene>
<dbReference type="HOGENOM" id="CLU_2496406_0_0_5"/>
<keyword evidence="2" id="KW-1185">Reference proteome</keyword>
<accession>D7A458</accession>
<proteinExistence type="predicted"/>
<dbReference type="KEGG" id="sno:Snov_0545"/>
<name>D7A458_ANCN5</name>
<dbReference type="eggNOG" id="ENOG5031AMF">
    <property type="taxonomic scope" value="Bacteria"/>
</dbReference>
<dbReference type="AlphaFoldDB" id="D7A458"/>
<evidence type="ECO:0000313" key="1">
    <source>
        <dbReference type="EMBL" id="ADH87878.1"/>
    </source>
</evidence>
<dbReference type="RefSeq" id="WP_013165383.1">
    <property type="nucleotide sequence ID" value="NC_014217.1"/>
</dbReference>
<sequence>MCDDCFDDEDAAPTDFPLVDIARAARMIERDIAGELAPEEAWAVYFGEASGALDWRVLDRLARSVDAAKLLLSLSGAGRRPHLQPS</sequence>
<dbReference type="OrthoDB" id="9994049at2"/>
<dbReference type="STRING" id="639283.Snov_0545"/>
<organism evidence="1 2">
    <name type="scientific">Ancylobacter novellus (strain ATCC 8093 / DSM 506 / JCM 20403 / CCM 1077 / IAM 12100 / NBRC 12443 / NCIMB 10456)</name>
    <name type="common">Starkeya novella</name>
    <dbReference type="NCBI Taxonomy" id="639283"/>
    <lineage>
        <taxon>Bacteria</taxon>
        <taxon>Pseudomonadati</taxon>
        <taxon>Pseudomonadota</taxon>
        <taxon>Alphaproteobacteria</taxon>
        <taxon>Hyphomicrobiales</taxon>
        <taxon>Xanthobacteraceae</taxon>
        <taxon>Ancylobacter</taxon>
    </lineage>
</organism>
<dbReference type="EMBL" id="CP002026">
    <property type="protein sequence ID" value="ADH87878.1"/>
    <property type="molecule type" value="Genomic_DNA"/>
</dbReference>